<protein>
    <submittedName>
        <fullName evidence="1">Uncharacterized protein</fullName>
    </submittedName>
</protein>
<evidence type="ECO:0000313" key="2">
    <source>
        <dbReference type="Proteomes" id="UP001458946"/>
    </source>
</evidence>
<sequence length="31" mass="3607">MINIKGAMERRGFRLTWLNRGITTAFVELPD</sequence>
<dbReference type="EMBL" id="BAABRN010000149">
    <property type="protein sequence ID" value="GAA5504521.1"/>
    <property type="molecule type" value="Genomic_DNA"/>
</dbReference>
<keyword evidence="2" id="KW-1185">Reference proteome</keyword>
<name>A0ABP9VID0_9DEIO</name>
<organism evidence="1 2">
    <name type="scientific">Deinococcus xinjiangensis</name>
    <dbReference type="NCBI Taxonomy" id="457454"/>
    <lineage>
        <taxon>Bacteria</taxon>
        <taxon>Thermotogati</taxon>
        <taxon>Deinococcota</taxon>
        <taxon>Deinococci</taxon>
        <taxon>Deinococcales</taxon>
        <taxon>Deinococcaceae</taxon>
        <taxon>Deinococcus</taxon>
    </lineage>
</organism>
<proteinExistence type="predicted"/>
<reference evidence="1 2" key="1">
    <citation type="submission" date="2024-02" db="EMBL/GenBank/DDBJ databases">
        <title>Deinococcus xinjiangensis NBRC 107630.</title>
        <authorList>
            <person name="Ichikawa N."/>
            <person name="Katano-Makiyama Y."/>
            <person name="Hidaka K."/>
        </authorList>
    </citation>
    <scope>NUCLEOTIDE SEQUENCE [LARGE SCALE GENOMIC DNA]</scope>
    <source>
        <strain evidence="1 2">NBRC 107630</strain>
    </source>
</reference>
<dbReference type="Proteomes" id="UP001458946">
    <property type="component" value="Unassembled WGS sequence"/>
</dbReference>
<evidence type="ECO:0000313" key="1">
    <source>
        <dbReference type="EMBL" id="GAA5504521.1"/>
    </source>
</evidence>
<accession>A0ABP9VID0</accession>
<gene>
    <name evidence="1" type="ORF">Dxin01_04296</name>
</gene>
<comment type="caution">
    <text evidence="1">The sequence shown here is derived from an EMBL/GenBank/DDBJ whole genome shotgun (WGS) entry which is preliminary data.</text>
</comment>